<comment type="caution">
    <text evidence="1">The sequence shown here is derived from an EMBL/GenBank/DDBJ whole genome shotgun (WGS) entry which is preliminary data.</text>
</comment>
<dbReference type="Proteomes" id="UP001642484">
    <property type="component" value="Unassembled WGS sequence"/>
</dbReference>
<proteinExistence type="predicted"/>
<organism evidence="1 2">
    <name type="scientific">Durusdinium trenchii</name>
    <dbReference type="NCBI Taxonomy" id="1381693"/>
    <lineage>
        <taxon>Eukaryota</taxon>
        <taxon>Sar</taxon>
        <taxon>Alveolata</taxon>
        <taxon>Dinophyceae</taxon>
        <taxon>Suessiales</taxon>
        <taxon>Symbiodiniaceae</taxon>
        <taxon>Durusdinium</taxon>
    </lineage>
</organism>
<sequence>MSHIFSVEDEEPELYASYPQKTLRTTSATSLCENEGASGMPEVQSADQTWVERSWNRLEAIRNRSHARALDGLSEASASDASASMSTATSTIEVEPMKLRVRRFRRSSTDYVGTELEADQSVLSFRSTGSEEKTGRGRIRKSSTFCLADLERSLLQGGLSAFGPVPLPGAVSPSKERSPSKEPFHVAGRRRKSSSYHLCDLEGSVAVAGDGADALPPVDVPKSADLPKLRRPVRKATEEGGYGRCRHVAPTIHPLSYKVAEANWCMGDVGRCGRQ</sequence>
<gene>
    <name evidence="1" type="ORF">CCMP2556_LOCUS42744</name>
</gene>
<protein>
    <submittedName>
        <fullName evidence="1">Uncharacterized protein</fullName>
    </submittedName>
</protein>
<dbReference type="EMBL" id="CAXAMN010024683">
    <property type="protein sequence ID" value="CAK9088670.1"/>
    <property type="molecule type" value="Genomic_DNA"/>
</dbReference>
<name>A0ABP0QLG4_9DINO</name>
<evidence type="ECO:0000313" key="2">
    <source>
        <dbReference type="Proteomes" id="UP001642484"/>
    </source>
</evidence>
<evidence type="ECO:0000313" key="1">
    <source>
        <dbReference type="EMBL" id="CAK9088670.1"/>
    </source>
</evidence>
<accession>A0ABP0QLG4</accession>
<reference evidence="1 2" key="1">
    <citation type="submission" date="2024-02" db="EMBL/GenBank/DDBJ databases">
        <authorList>
            <person name="Chen Y."/>
            <person name="Shah S."/>
            <person name="Dougan E. K."/>
            <person name="Thang M."/>
            <person name="Chan C."/>
        </authorList>
    </citation>
    <scope>NUCLEOTIDE SEQUENCE [LARGE SCALE GENOMIC DNA]</scope>
</reference>
<keyword evidence="2" id="KW-1185">Reference proteome</keyword>